<sequence>MDKPVSVGPRALITYGLLGWAMGAVVVPIYIQVPYLYNRVYEVPSAWVGVILLLSRLIDAVLDPAIGLWVDRRSSNTNRYVFPIVLSVPFLLLGMAGVFFPVGSTPVHHAASLMVSLLVVHLGYSLVSIAYQSWGAELGNTDKERSTFVAVREGVGIFGVIFAVSLSLETHGVLIYTVFVAMLLAGLYVLLKYSLTPADYAGQARPAHHQSTHGIPVGSLRRLQQAIADVLHPLSHSNFRRLMAVFLCNGLAGALPATLVPFYMRDRLGLTDADQWVLAVYFLVGAVSTVFWVWLSSRLGLAWTWLCSIVITVPTFALVATLGEGDFQPYLWVCIVTGFALGADLSMPAALVARVIGDNGERGSNEGTYFGLWNWMTKLNLALAPTVALGTLQWFNYSPDIAKTEAFKAMGLLDQLANDPLIWMYSLIPCGLKILAMVLLVFSGLGGRPQAVPANTATHRSAA</sequence>
<organism evidence="3 4">
    <name type="scientific">Limnobacter humi</name>
    <dbReference type="NCBI Taxonomy" id="1778671"/>
    <lineage>
        <taxon>Bacteria</taxon>
        <taxon>Pseudomonadati</taxon>
        <taxon>Pseudomonadota</taxon>
        <taxon>Betaproteobacteria</taxon>
        <taxon>Burkholderiales</taxon>
        <taxon>Burkholderiaceae</taxon>
        <taxon>Limnobacter</taxon>
    </lineage>
</organism>
<dbReference type="Proteomes" id="UP001204142">
    <property type="component" value="Unassembled WGS sequence"/>
</dbReference>
<keyword evidence="2" id="KW-0472">Membrane</keyword>
<dbReference type="Pfam" id="PF13347">
    <property type="entry name" value="MFS_2"/>
    <property type="match status" value="1"/>
</dbReference>
<reference evidence="3 4" key="1">
    <citation type="submission" date="2022-07" db="EMBL/GenBank/DDBJ databases">
        <authorList>
            <person name="Xamxidin M."/>
            <person name="Wu M."/>
        </authorList>
    </citation>
    <scope>NUCLEOTIDE SEQUENCE [LARGE SCALE GENOMIC DNA]</scope>
    <source>
        <strain evidence="3 4">NBRC 111650</strain>
    </source>
</reference>
<feature type="transmembrane region" description="Helical" evidence="2">
    <location>
        <begin position="173"/>
        <end position="191"/>
    </location>
</feature>
<protein>
    <submittedName>
        <fullName evidence="3">MFS transporter</fullName>
    </submittedName>
</protein>
<evidence type="ECO:0000313" key="3">
    <source>
        <dbReference type="EMBL" id="MCQ8894915.1"/>
    </source>
</evidence>
<feature type="transmembrane region" description="Helical" evidence="2">
    <location>
        <begin position="45"/>
        <end position="68"/>
    </location>
</feature>
<proteinExistence type="inferred from homology"/>
<dbReference type="PANTHER" id="PTHR11328">
    <property type="entry name" value="MAJOR FACILITATOR SUPERFAMILY DOMAIN-CONTAINING PROTEIN"/>
    <property type="match status" value="1"/>
</dbReference>
<dbReference type="RefSeq" id="WP_256762564.1">
    <property type="nucleotide sequence ID" value="NZ_JANIGO010000001.1"/>
</dbReference>
<comment type="caution">
    <text evidence="3">The sequence shown here is derived from an EMBL/GenBank/DDBJ whole genome shotgun (WGS) entry which is preliminary data.</text>
</comment>
<keyword evidence="2" id="KW-1133">Transmembrane helix</keyword>
<evidence type="ECO:0000256" key="1">
    <source>
        <dbReference type="ARBA" id="ARBA00009617"/>
    </source>
</evidence>
<feature type="transmembrane region" description="Helical" evidence="2">
    <location>
        <begin position="106"/>
        <end position="127"/>
    </location>
</feature>
<accession>A0ABT1WBM9</accession>
<dbReference type="InterPro" id="IPR039672">
    <property type="entry name" value="MFS_2"/>
</dbReference>
<comment type="similarity">
    <text evidence="1">Belongs to the sodium:galactoside symporter (TC 2.A.2) family.</text>
</comment>
<feature type="transmembrane region" description="Helical" evidence="2">
    <location>
        <begin position="276"/>
        <end position="295"/>
    </location>
</feature>
<dbReference type="Gene3D" id="1.20.1250.20">
    <property type="entry name" value="MFS general substrate transporter like domains"/>
    <property type="match status" value="2"/>
</dbReference>
<keyword evidence="4" id="KW-1185">Reference proteome</keyword>
<feature type="transmembrane region" description="Helical" evidence="2">
    <location>
        <begin position="148"/>
        <end position="167"/>
    </location>
</feature>
<dbReference type="InterPro" id="IPR036259">
    <property type="entry name" value="MFS_trans_sf"/>
</dbReference>
<feature type="transmembrane region" description="Helical" evidence="2">
    <location>
        <begin position="80"/>
        <end position="100"/>
    </location>
</feature>
<feature type="transmembrane region" description="Helical" evidence="2">
    <location>
        <begin position="242"/>
        <end position="264"/>
    </location>
</feature>
<dbReference type="SUPFAM" id="SSF103473">
    <property type="entry name" value="MFS general substrate transporter"/>
    <property type="match status" value="1"/>
</dbReference>
<dbReference type="PANTHER" id="PTHR11328:SF24">
    <property type="entry name" value="MAJOR FACILITATOR SUPERFAMILY (MFS) PROFILE DOMAIN-CONTAINING PROTEIN"/>
    <property type="match status" value="1"/>
</dbReference>
<keyword evidence="2" id="KW-0812">Transmembrane</keyword>
<evidence type="ECO:0000313" key="4">
    <source>
        <dbReference type="Proteomes" id="UP001204142"/>
    </source>
</evidence>
<evidence type="ECO:0000256" key="2">
    <source>
        <dbReference type="SAM" id="Phobius"/>
    </source>
</evidence>
<dbReference type="EMBL" id="JANIGO010000001">
    <property type="protein sequence ID" value="MCQ8894915.1"/>
    <property type="molecule type" value="Genomic_DNA"/>
</dbReference>
<feature type="transmembrane region" description="Helical" evidence="2">
    <location>
        <begin position="377"/>
        <end position="395"/>
    </location>
</feature>
<feature type="transmembrane region" description="Helical" evidence="2">
    <location>
        <begin position="302"/>
        <end position="323"/>
    </location>
</feature>
<name>A0ABT1WBM9_9BURK</name>
<feature type="transmembrane region" description="Helical" evidence="2">
    <location>
        <begin position="329"/>
        <end position="356"/>
    </location>
</feature>
<feature type="transmembrane region" description="Helical" evidence="2">
    <location>
        <begin position="422"/>
        <end position="442"/>
    </location>
</feature>
<gene>
    <name evidence="3" type="ORF">NQT62_00490</name>
</gene>
<feature type="transmembrane region" description="Helical" evidence="2">
    <location>
        <begin position="12"/>
        <end position="33"/>
    </location>
</feature>